<dbReference type="AlphaFoldDB" id="A8MZS4"/>
<proteinExistence type="predicted"/>
<dbReference type="EMBL" id="AACS02000001">
    <property type="protein sequence ID" value="EAU93686.2"/>
    <property type="molecule type" value="Genomic_DNA"/>
</dbReference>
<dbReference type="KEGG" id="cci:CC1G_12284"/>
<gene>
    <name evidence="1" type="ORF">CC1G_12284</name>
</gene>
<dbReference type="InParanoid" id="A8MZS4"/>
<dbReference type="Proteomes" id="UP000001861">
    <property type="component" value="Unassembled WGS sequence"/>
</dbReference>
<comment type="caution">
    <text evidence="1">The sequence shown here is derived from an EMBL/GenBank/DDBJ whole genome shotgun (WGS) entry which is preliminary data.</text>
</comment>
<protein>
    <submittedName>
        <fullName evidence="1">Uncharacterized protein</fullName>
    </submittedName>
</protein>
<name>A8MZS4_COPC7</name>
<organism evidence="1 2">
    <name type="scientific">Coprinopsis cinerea (strain Okayama-7 / 130 / ATCC MYA-4618 / FGSC 9003)</name>
    <name type="common">Inky cap fungus</name>
    <name type="synonym">Hormographiella aspergillata</name>
    <dbReference type="NCBI Taxonomy" id="240176"/>
    <lineage>
        <taxon>Eukaryota</taxon>
        <taxon>Fungi</taxon>
        <taxon>Dikarya</taxon>
        <taxon>Basidiomycota</taxon>
        <taxon>Agaricomycotina</taxon>
        <taxon>Agaricomycetes</taxon>
        <taxon>Agaricomycetidae</taxon>
        <taxon>Agaricales</taxon>
        <taxon>Agaricineae</taxon>
        <taxon>Psathyrellaceae</taxon>
        <taxon>Coprinopsis</taxon>
    </lineage>
</organism>
<accession>A8MZS4</accession>
<reference evidence="1 2" key="1">
    <citation type="journal article" date="2010" name="Proc. Natl. Acad. Sci. U.S.A.">
        <title>Insights into evolution of multicellular fungi from the assembled chromosomes of the mushroom Coprinopsis cinerea (Coprinus cinereus).</title>
        <authorList>
            <person name="Stajich J.E."/>
            <person name="Wilke S.K."/>
            <person name="Ahren D."/>
            <person name="Au C.H."/>
            <person name="Birren B.W."/>
            <person name="Borodovsky M."/>
            <person name="Burns C."/>
            <person name="Canback B."/>
            <person name="Casselton L.A."/>
            <person name="Cheng C.K."/>
            <person name="Deng J."/>
            <person name="Dietrich F.S."/>
            <person name="Fargo D.C."/>
            <person name="Farman M.L."/>
            <person name="Gathman A.C."/>
            <person name="Goldberg J."/>
            <person name="Guigo R."/>
            <person name="Hoegger P.J."/>
            <person name="Hooker J.B."/>
            <person name="Huggins A."/>
            <person name="James T.Y."/>
            <person name="Kamada T."/>
            <person name="Kilaru S."/>
            <person name="Kodira C."/>
            <person name="Kues U."/>
            <person name="Kupfer D."/>
            <person name="Kwan H.S."/>
            <person name="Lomsadze A."/>
            <person name="Li W."/>
            <person name="Lilly W.W."/>
            <person name="Ma L.J."/>
            <person name="Mackey A.J."/>
            <person name="Manning G."/>
            <person name="Martin F."/>
            <person name="Muraguchi H."/>
            <person name="Natvig D.O."/>
            <person name="Palmerini H."/>
            <person name="Ramesh M.A."/>
            <person name="Rehmeyer C.J."/>
            <person name="Roe B.A."/>
            <person name="Shenoy N."/>
            <person name="Stanke M."/>
            <person name="Ter-Hovhannisyan V."/>
            <person name="Tunlid A."/>
            <person name="Velagapudi R."/>
            <person name="Vision T.J."/>
            <person name="Zeng Q."/>
            <person name="Zolan M.E."/>
            <person name="Pukkila P.J."/>
        </authorList>
    </citation>
    <scope>NUCLEOTIDE SEQUENCE [LARGE SCALE GENOMIC DNA]</scope>
    <source>
        <strain evidence="2">Okayama-7 / 130 / ATCC MYA-4618 / FGSC 9003</strain>
    </source>
</reference>
<dbReference type="GeneID" id="6004554"/>
<dbReference type="HOGENOM" id="CLU_2158228_0_0_1"/>
<dbReference type="VEuPathDB" id="FungiDB:CC1G_12284"/>
<sequence>MASAVVAWDPYHDSRDPYHAWDAYHESLNSHSLDFYDELPQAASTGSSRSTATTTLSDVQISARDLALPQHPQRFDNLPRHTSSDLVIRADPSCITISKNATCKKTFTGGM</sequence>
<evidence type="ECO:0000313" key="2">
    <source>
        <dbReference type="Proteomes" id="UP000001861"/>
    </source>
</evidence>
<dbReference type="RefSeq" id="XP_001828136.2">
    <property type="nucleotide sequence ID" value="XM_001828084.2"/>
</dbReference>
<evidence type="ECO:0000313" key="1">
    <source>
        <dbReference type="EMBL" id="EAU93686.2"/>
    </source>
</evidence>
<keyword evidence="2" id="KW-1185">Reference proteome</keyword>